<sequence>MEKKLMMMMEDSLEKQEEMENGIRRVSSRAEVDTSMPFESVKEAVTRFGGSGPWLPLYKLGEAYNSIEDFDIKKIEEQAAKLEKDLIMKELETLDVLEELGSAKTILEKLKQQLQSEALKCASTQSCENIGALVKNSEKIVHRQEKILQISSPCHTSSPNMLLTELKEAKMNLGKTINDLGTIQSSVETLNKKMKKERLFLERTRENLQSKFAAISAQNVAKKEAITKPPEAPVEKDFTFDTPQKVVKDYQLDVEQFNGMVGTRSAEVSKQGIEYEENEFNIKTAEMRWFAAKKMEEAAMAAEAVALAEIKALSGCADISSRFSMREHQKVTSALEVYSTLNPEFQIPEESILKKVIHANFKMDEVNASKHNILKKLEEATEEVLRSKEILTEALNGIETANRKQRAAEEALRRWIPENYLKGRAMHNSIKRNKFNQVEKCQTMKPAVRSSVSMRDLLSRKQVPDEYTTTKEMEEHAETKVALSQMLRAMRENQTLPTEHENDGGDQKQSIAHQKKKVGFIRISFPFGKRNDKKT</sequence>
<evidence type="ECO:0000256" key="4">
    <source>
        <dbReference type="SAM" id="MobiDB-lite"/>
    </source>
</evidence>
<dbReference type="HOGENOM" id="CLU_017338_2_0_1"/>
<reference evidence="5 8" key="2">
    <citation type="journal article" date="2014" name="BMC Genomics">
        <title>An improved genome release (version Mt4.0) for the model legume Medicago truncatula.</title>
        <authorList>
            <person name="Tang H."/>
            <person name="Krishnakumar V."/>
            <person name="Bidwell S."/>
            <person name="Rosen B."/>
            <person name="Chan A."/>
            <person name="Zhou S."/>
            <person name="Gentzbittel L."/>
            <person name="Childs K.L."/>
            <person name="Yandell M."/>
            <person name="Gundlach H."/>
            <person name="Mayer K.F."/>
            <person name="Schwartz D.C."/>
            <person name="Town C.D."/>
        </authorList>
    </citation>
    <scope>GENOME REANNOTATION</scope>
    <source>
        <strain evidence="7 8">cv. Jemalong A17</strain>
    </source>
</reference>
<dbReference type="OMA" id="PTEHEND"/>
<dbReference type="KEGG" id="mtr:11434546"/>
<dbReference type="STRING" id="3880.G7KH30"/>
<dbReference type="GO" id="GO:0009904">
    <property type="term" value="P:chloroplast accumulation movement"/>
    <property type="evidence" value="ECO:0000318"/>
    <property type="project" value="GO_Central"/>
</dbReference>
<comment type="similarity">
    <text evidence="1">Belongs to the WEB family.</text>
</comment>
<dbReference type="Proteomes" id="UP000002051">
    <property type="component" value="Chromosome 5"/>
</dbReference>
<dbReference type="PANTHER" id="PTHR32054">
    <property type="entry name" value="HEAVY CHAIN, PUTATIVE, EXPRESSED-RELATED-RELATED"/>
    <property type="match status" value="1"/>
</dbReference>
<protein>
    <submittedName>
        <fullName evidence="6">Putative WEB family protein</fullName>
    </submittedName>
    <submittedName>
        <fullName evidence="5">WEB family plant protein</fullName>
    </submittedName>
</protein>
<organism evidence="5 8">
    <name type="scientific">Medicago truncatula</name>
    <name type="common">Barrel medic</name>
    <name type="synonym">Medicago tribuloides</name>
    <dbReference type="NCBI Taxonomy" id="3880"/>
    <lineage>
        <taxon>Eukaryota</taxon>
        <taxon>Viridiplantae</taxon>
        <taxon>Streptophyta</taxon>
        <taxon>Embryophyta</taxon>
        <taxon>Tracheophyta</taxon>
        <taxon>Spermatophyta</taxon>
        <taxon>Magnoliopsida</taxon>
        <taxon>eudicotyledons</taxon>
        <taxon>Gunneridae</taxon>
        <taxon>Pentapetalae</taxon>
        <taxon>rosids</taxon>
        <taxon>fabids</taxon>
        <taxon>Fabales</taxon>
        <taxon>Fabaceae</taxon>
        <taxon>Papilionoideae</taxon>
        <taxon>50 kb inversion clade</taxon>
        <taxon>NPAAA clade</taxon>
        <taxon>Hologalegina</taxon>
        <taxon>IRL clade</taxon>
        <taxon>Trifolieae</taxon>
        <taxon>Medicago</taxon>
    </lineage>
</organism>
<dbReference type="EMBL" id="CM001221">
    <property type="protein sequence ID" value="AES99718.1"/>
    <property type="molecule type" value="Genomic_DNA"/>
</dbReference>
<evidence type="ECO:0000313" key="6">
    <source>
        <dbReference type="EMBL" id="RHN57230.1"/>
    </source>
</evidence>
<name>G7KH30_MEDTR</name>
<evidence type="ECO:0000256" key="3">
    <source>
        <dbReference type="SAM" id="Coils"/>
    </source>
</evidence>
<evidence type="ECO:0000313" key="7">
    <source>
        <dbReference type="EnsemblPlants" id="AES99718"/>
    </source>
</evidence>
<dbReference type="Pfam" id="PF05701">
    <property type="entry name" value="WEMBL"/>
    <property type="match status" value="2"/>
</dbReference>
<dbReference type="Proteomes" id="UP000265566">
    <property type="component" value="Chromosome 5"/>
</dbReference>
<evidence type="ECO:0000256" key="1">
    <source>
        <dbReference type="ARBA" id="ARBA00005485"/>
    </source>
</evidence>
<reference evidence="5 8" key="1">
    <citation type="journal article" date="2011" name="Nature">
        <title>The Medicago genome provides insight into the evolution of rhizobial symbioses.</title>
        <authorList>
            <person name="Young N.D."/>
            <person name="Debelle F."/>
            <person name="Oldroyd G.E."/>
            <person name="Geurts R."/>
            <person name="Cannon S.B."/>
            <person name="Udvardi M.K."/>
            <person name="Benedito V.A."/>
            <person name="Mayer K.F."/>
            <person name="Gouzy J."/>
            <person name="Schoof H."/>
            <person name="Van de Peer Y."/>
            <person name="Proost S."/>
            <person name="Cook D.R."/>
            <person name="Meyers B.C."/>
            <person name="Spannagl M."/>
            <person name="Cheung F."/>
            <person name="De Mita S."/>
            <person name="Krishnakumar V."/>
            <person name="Gundlach H."/>
            <person name="Zhou S."/>
            <person name="Mudge J."/>
            <person name="Bharti A.K."/>
            <person name="Murray J.D."/>
            <person name="Naoumkina M.A."/>
            <person name="Rosen B."/>
            <person name="Silverstein K.A."/>
            <person name="Tang H."/>
            <person name="Rombauts S."/>
            <person name="Zhao P.X."/>
            <person name="Zhou P."/>
            <person name="Barbe V."/>
            <person name="Bardou P."/>
            <person name="Bechner M."/>
            <person name="Bellec A."/>
            <person name="Berger A."/>
            <person name="Berges H."/>
            <person name="Bidwell S."/>
            <person name="Bisseling T."/>
            <person name="Choisne N."/>
            <person name="Couloux A."/>
            <person name="Denny R."/>
            <person name="Deshpande S."/>
            <person name="Dai X."/>
            <person name="Doyle J.J."/>
            <person name="Dudez A.M."/>
            <person name="Farmer A.D."/>
            <person name="Fouteau S."/>
            <person name="Franken C."/>
            <person name="Gibelin C."/>
            <person name="Gish J."/>
            <person name="Goldstein S."/>
            <person name="Gonzalez A.J."/>
            <person name="Green P.J."/>
            <person name="Hallab A."/>
            <person name="Hartog M."/>
            <person name="Hua A."/>
            <person name="Humphray S.J."/>
            <person name="Jeong D.H."/>
            <person name="Jing Y."/>
            <person name="Jocker A."/>
            <person name="Kenton S.M."/>
            <person name="Kim D.J."/>
            <person name="Klee K."/>
            <person name="Lai H."/>
            <person name="Lang C."/>
            <person name="Lin S."/>
            <person name="Macmil S.L."/>
            <person name="Magdelenat G."/>
            <person name="Matthews L."/>
            <person name="McCorrison J."/>
            <person name="Monaghan E.L."/>
            <person name="Mun J.H."/>
            <person name="Najar F.Z."/>
            <person name="Nicholson C."/>
            <person name="Noirot C."/>
            <person name="O'Bleness M."/>
            <person name="Paule C.R."/>
            <person name="Poulain J."/>
            <person name="Prion F."/>
            <person name="Qin B."/>
            <person name="Qu C."/>
            <person name="Retzel E.F."/>
            <person name="Riddle C."/>
            <person name="Sallet E."/>
            <person name="Samain S."/>
            <person name="Samson N."/>
            <person name="Sanders I."/>
            <person name="Saurat O."/>
            <person name="Scarpelli C."/>
            <person name="Schiex T."/>
            <person name="Segurens B."/>
            <person name="Severin A.J."/>
            <person name="Sherrier D.J."/>
            <person name="Shi R."/>
            <person name="Sims S."/>
            <person name="Singer S.R."/>
            <person name="Sinharoy S."/>
            <person name="Sterck L."/>
            <person name="Viollet A."/>
            <person name="Wang B.B."/>
            <person name="Wang K."/>
            <person name="Wang M."/>
            <person name="Wang X."/>
            <person name="Warfsmann J."/>
            <person name="Weissenbach J."/>
            <person name="White D.D."/>
            <person name="White J.D."/>
            <person name="Wiley G.B."/>
            <person name="Wincker P."/>
            <person name="Xing Y."/>
            <person name="Yang L."/>
            <person name="Yao Z."/>
            <person name="Ying F."/>
            <person name="Zhai J."/>
            <person name="Zhou L."/>
            <person name="Zuber A."/>
            <person name="Denarie J."/>
            <person name="Dixon R.A."/>
            <person name="May G.D."/>
            <person name="Schwartz D.C."/>
            <person name="Rogers J."/>
            <person name="Quetier F."/>
            <person name="Town C.D."/>
            <person name="Roe B.A."/>
        </authorList>
    </citation>
    <scope>NUCLEOTIDE SEQUENCE [LARGE SCALE GENOMIC DNA]</scope>
    <source>
        <strain evidence="5">A17</strain>
        <strain evidence="7 8">cv. Jemalong A17</strain>
    </source>
</reference>
<dbReference type="GO" id="GO:0009903">
    <property type="term" value="P:chloroplast avoidance movement"/>
    <property type="evidence" value="ECO:0000318"/>
    <property type="project" value="GO_Central"/>
</dbReference>
<evidence type="ECO:0000313" key="5">
    <source>
        <dbReference type="EMBL" id="AES99718.1"/>
    </source>
</evidence>
<reference evidence="6" key="4">
    <citation type="journal article" date="2018" name="Nat. Plants">
        <title>Whole-genome landscape of Medicago truncatula symbiotic genes.</title>
        <authorList>
            <person name="Pecrix Y."/>
            <person name="Gamas P."/>
            <person name="Carrere S."/>
        </authorList>
    </citation>
    <scope>NUCLEOTIDE SEQUENCE</scope>
    <source>
        <tissue evidence="6">Leaves</tissue>
    </source>
</reference>
<dbReference type="PaxDb" id="3880-AES99718"/>
<feature type="region of interest" description="Disordered" evidence="4">
    <location>
        <begin position="495"/>
        <end position="516"/>
    </location>
</feature>
<dbReference type="InterPro" id="IPR008545">
    <property type="entry name" value="Web"/>
</dbReference>
<dbReference type="EnsemblPlants" id="AES99718">
    <property type="protein sequence ID" value="AES99718"/>
    <property type="gene ID" value="MTR_5g083980"/>
</dbReference>
<accession>G7KH30</accession>
<reference evidence="7" key="3">
    <citation type="submission" date="2015-04" db="UniProtKB">
        <authorList>
            <consortium name="EnsemblPlants"/>
        </authorList>
    </citation>
    <scope>IDENTIFICATION</scope>
    <source>
        <strain evidence="7">cv. Jemalong A17</strain>
    </source>
</reference>
<dbReference type="Gramene" id="rna32740">
    <property type="protein sequence ID" value="RHN57230.1"/>
    <property type="gene ID" value="gene32740"/>
</dbReference>
<dbReference type="EMBL" id="PSQE01000005">
    <property type="protein sequence ID" value="RHN57230.1"/>
    <property type="molecule type" value="Genomic_DNA"/>
</dbReference>
<evidence type="ECO:0000313" key="8">
    <source>
        <dbReference type="Proteomes" id="UP000002051"/>
    </source>
</evidence>
<dbReference type="ExpressionAtlas" id="G7KH30">
    <property type="expression patterns" value="differential"/>
</dbReference>
<dbReference type="PANTHER" id="PTHR32054:SF48">
    <property type="entry name" value="WEB FAMILY PROTEIN"/>
    <property type="match status" value="1"/>
</dbReference>
<dbReference type="OrthoDB" id="649232at2759"/>
<feature type="coiled-coil region" evidence="3">
    <location>
        <begin position="363"/>
        <end position="394"/>
    </location>
</feature>
<dbReference type="AlphaFoldDB" id="G7KH30"/>
<dbReference type="eggNOG" id="ENOG502RR51">
    <property type="taxonomic scope" value="Eukaryota"/>
</dbReference>
<keyword evidence="8" id="KW-1185">Reference proteome</keyword>
<evidence type="ECO:0000256" key="2">
    <source>
        <dbReference type="ARBA" id="ARBA00023054"/>
    </source>
</evidence>
<gene>
    <name evidence="7" type="primary">11434546</name>
    <name evidence="5" type="ordered locus">MTR_5g083980</name>
    <name evidence="6" type="ORF">MtrunA17_Chr5g0438111</name>
</gene>
<feature type="coiled-coil region" evidence="3">
    <location>
        <begin position="72"/>
        <end position="117"/>
    </location>
</feature>
<keyword evidence="2 3" id="KW-0175">Coiled coil</keyword>
<proteinExistence type="inferred from homology"/>
<dbReference type="GO" id="GO:0005829">
    <property type="term" value="C:cytosol"/>
    <property type="evidence" value="ECO:0000318"/>
    <property type="project" value="GO_Central"/>
</dbReference>